<proteinExistence type="predicted"/>
<sequence>MADGGDESQTNNRSTITGGEGNVEDMTRGKGEMKETTAAGAAGNWVNDLQRSVVESKDSALRSANSFRQCSSLHFRSLQDHYVPDAISNLKTYEDAFFTKLKDGLTACKEYPATSLGVVLSSSLLLMRGPRRFLLRQTFGRFQSEETRFHKAEKSVKEFGSAVDEMKRVSEMLRERAAKAEKGMKHGYTELMGAGNQIQSLSKSVYKVERQAADLVDGLREIPSREALKLRLEVASMVSDLKKQRTELDKRILKISELGVPV</sequence>
<dbReference type="EMBL" id="CAMGYJ010000010">
    <property type="protein sequence ID" value="CAI0555262.1"/>
    <property type="molecule type" value="Genomic_DNA"/>
</dbReference>
<dbReference type="AlphaFoldDB" id="A0AAV0RFK0"/>
<keyword evidence="3" id="KW-1185">Reference proteome</keyword>
<dbReference type="Proteomes" id="UP001154282">
    <property type="component" value="Unassembled WGS sequence"/>
</dbReference>
<protein>
    <recommendedName>
        <fullName evidence="4">RGS1-HXK1-interacting protein 1</fullName>
    </recommendedName>
</protein>
<feature type="region of interest" description="Disordered" evidence="1">
    <location>
        <begin position="1"/>
        <end position="41"/>
    </location>
</feature>
<gene>
    <name evidence="2" type="ORF">LITE_LOCUS47544</name>
</gene>
<evidence type="ECO:0000313" key="2">
    <source>
        <dbReference type="EMBL" id="CAI0555262.1"/>
    </source>
</evidence>
<accession>A0AAV0RFK0</accession>
<feature type="compositionally biased region" description="Basic and acidic residues" evidence="1">
    <location>
        <begin position="25"/>
        <end position="35"/>
    </location>
</feature>
<evidence type="ECO:0000313" key="3">
    <source>
        <dbReference type="Proteomes" id="UP001154282"/>
    </source>
</evidence>
<name>A0AAV0RFK0_9ROSI</name>
<evidence type="ECO:0000256" key="1">
    <source>
        <dbReference type="SAM" id="MobiDB-lite"/>
    </source>
</evidence>
<dbReference type="PANTHER" id="PTHR34554">
    <property type="entry name" value="RGS1-HXK1-INTERACTING PROTEIN 1"/>
    <property type="match status" value="1"/>
</dbReference>
<reference evidence="2" key="1">
    <citation type="submission" date="2022-08" db="EMBL/GenBank/DDBJ databases">
        <authorList>
            <person name="Gutierrez-Valencia J."/>
        </authorList>
    </citation>
    <scope>NUCLEOTIDE SEQUENCE</scope>
</reference>
<organism evidence="2 3">
    <name type="scientific">Linum tenue</name>
    <dbReference type="NCBI Taxonomy" id="586396"/>
    <lineage>
        <taxon>Eukaryota</taxon>
        <taxon>Viridiplantae</taxon>
        <taxon>Streptophyta</taxon>
        <taxon>Embryophyta</taxon>
        <taxon>Tracheophyta</taxon>
        <taxon>Spermatophyta</taxon>
        <taxon>Magnoliopsida</taxon>
        <taxon>eudicotyledons</taxon>
        <taxon>Gunneridae</taxon>
        <taxon>Pentapetalae</taxon>
        <taxon>rosids</taxon>
        <taxon>fabids</taxon>
        <taxon>Malpighiales</taxon>
        <taxon>Linaceae</taxon>
        <taxon>Linum</taxon>
    </lineage>
</organism>
<dbReference type="InterPro" id="IPR053284">
    <property type="entry name" value="RGS1-HXK1_interactor"/>
</dbReference>
<evidence type="ECO:0008006" key="4">
    <source>
        <dbReference type="Google" id="ProtNLM"/>
    </source>
</evidence>
<dbReference type="PANTHER" id="PTHR34554:SF2">
    <property type="entry name" value="RGS1-HXK1-INTERACTING PROTEIN 1"/>
    <property type="match status" value="1"/>
</dbReference>
<feature type="compositionally biased region" description="Polar residues" evidence="1">
    <location>
        <begin position="7"/>
        <end position="17"/>
    </location>
</feature>
<comment type="caution">
    <text evidence="2">The sequence shown here is derived from an EMBL/GenBank/DDBJ whole genome shotgun (WGS) entry which is preliminary data.</text>
</comment>